<feature type="region of interest" description="Disordered" evidence="1">
    <location>
        <begin position="1"/>
        <end position="34"/>
    </location>
</feature>
<evidence type="ECO:0000256" key="1">
    <source>
        <dbReference type="SAM" id="MobiDB-lite"/>
    </source>
</evidence>
<dbReference type="Proteomes" id="UP000188879">
    <property type="component" value="Unassembled WGS sequence"/>
</dbReference>
<evidence type="ECO:0000313" key="2">
    <source>
        <dbReference type="EMBL" id="ONG53270.1"/>
    </source>
</evidence>
<reference evidence="2 3" key="1">
    <citation type="submission" date="2016-10" db="EMBL/GenBank/DDBJ databases">
        <title>Draft Genome sequence of Roseomonas sp. strain M3.</title>
        <authorList>
            <person name="Subhash Y."/>
            <person name="Lee S."/>
        </authorList>
    </citation>
    <scope>NUCLEOTIDE SEQUENCE [LARGE SCALE GENOMIC DNA]</scope>
    <source>
        <strain evidence="2 3">M3</strain>
    </source>
</reference>
<proteinExistence type="predicted"/>
<sequence>MAPRKPADDAAAPKPRARKAAEPTSAAPAGTNSPVITDKAVIAAAAEYAAAAPEKNRLEKRLKELKPVLLTAMGDAPLAYADKHVLTRTEVLGTPDIPGEKITRGMVGKELPPKKGRPGYTTLEVR</sequence>
<organism evidence="2 3">
    <name type="scientific">Teichococcus deserti</name>
    <dbReference type="NCBI Taxonomy" id="1817963"/>
    <lineage>
        <taxon>Bacteria</taxon>
        <taxon>Pseudomonadati</taxon>
        <taxon>Pseudomonadota</taxon>
        <taxon>Alphaproteobacteria</taxon>
        <taxon>Acetobacterales</taxon>
        <taxon>Roseomonadaceae</taxon>
        <taxon>Roseomonas</taxon>
    </lineage>
</organism>
<comment type="caution">
    <text evidence="2">The sequence shown here is derived from an EMBL/GenBank/DDBJ whole genome shotgun (WGS) entry which is preliminary data.</text>
</comment>
<keyword evidence="3" id="KW-1185">Reference proteome</keyword>
<gene>
    <name evidence="2" type="ORF">BKE38_12475</name>
</gene>
<accession>A0A1V2H1S3</accession>
<name>A0A1V2H1S3_9PROT</name>
<evidence type="ECO:0000313" key="3">
    <source>
        <dbReference type="Proteomes" id="UP000188879"/>
    </source>
</evidence>
<dbReference type="EMBL" id="MLCO01000105">
    <property type="protein sequence ID" value="ONG53270.1"/>
    <property type="molecule type" value="Genomic_DNA"/>
</dbReference>
<dbReference type="AlphaFoldDB" id="A0A1V2H1S3"/>
<dbReference type="OrthoDB" id="7288967at2"/>
<feature type="region of interest" description="Disordered" evidence="1">
    <location>
        <begin position="95"/>
        <end position="126"/>
    </location>
</feature>
<dbReference type="RefSeq" id="WP_076957684.1">
    <property type="nucleotide sequence ID" value="NZ_MLCO01000105.1"/>
</dbReference>
<protein>
    <submittedName>
        <fullName evidence="2">Uncharacterized protein</fullName>
    </submittedName>
</protein>